<sequence length="215" mass="24523">MRNRRRTGRAPSAAEIRRVVHLIALRRDACRVSREQIAWPRWENHHAKAVFLPPGLPRNSVWNIKKFLLRGLCDAPSLAPFEDELADLVAGAVHRRQEAYDRYYSRLALRLDCPWLRSALAEAALSESAETRVRAAWMLNVLDHPETPPTQANWRAWTAAQGLRHAIDRAAHVEDNRDQVHARRHEAVAARRKQAAVAGNRARRPRGTPPTRHPA</sequence>
<gene>
    <name evidence="2" type="ORF">ACFORO_01690</name>
</gene>
<evidence type="ECO:0000313" key="3">
    <source>
        <dbReference type="Proteomes" id="UP001595764"/>
    </source>
</evidence>
<proteinExistence type="predicted"/>
<dbReference type="Proteomes" id="UP001595764">
    <property type="component" value="Unassembled WGS sequence"/>
</dbReference>
<accession>A0ABV7Q9E6</accession>
<evidence type="ECO:0000313" key="2">
    <source>
        <dbReference type="EMBL" id="MFC3508864.1"/>
    </source>
</evidence>
<dbReference type="EMBL" id="JBHRWI010000003">
    <property type="protein sequence ID" value="MFC3508864.1"/>
    <property type="molecule type" value="Genomic_DNA"/>
</dbReference>
<evidence type="ECO:0000256" key="1">
    <source>
        <dbReference type="SAM" id="MobiDB-lite"/>
    </source>
</evidence>
<protein>
    <submittedName>
        <fullName evidence="2">Uncharacterized protein</fullName>
    </submittedName>
</protein>
<keyword evidence="3" id="KW-1185">Reference proteome</keyword>
<feature type="region of interest" description="Disordered" evidence="1">
    <location>
        <begin position="192"/>
        <end position="215"/>
    </location>
</feature>
<organism evidence="2 3">
    <name type="scientific">Amycolatopsis halotolerans</name>
    <dbReference type="NCBI Taxonomy" id="330083"/>
    <lineage>
        <taxon>Bacteria</taxon>
        <taxon>Bacillati</taxon>
        <taxon>Actinomycetota</taxon>
        <taxon>Actinomycetes</taxon>
        <taxon>Pseudonocardiales</taxon>
        <taxon>Pseudonocardiaceae</taxon>
        <taxon>Amycolatopsis</taxon>
    </lineage>
</organism>
<dbReference type="RefSeq" id="WP_377868935.1">
    <property type="nucleotide sequence ID" value="NZ_JBHMAY010000010.1"/>
</dbReference>
<reference evidence="3" key="1">
    <citation type="journal article" date="2019" name="Int. J. Syst. Evol. Microbiol.">
        <title>The Global Catalogue of Microorganisms (GCM) 10K type strain sequencing project: providing services to taxonomists for standard genome sequencing and annotation.</title>
        <authorList>
            <consortium name="The Broad Institute Genomics Platform"/>
            <consortium name="The Broad Institute Genome Sequencing Center for Infectious Disease"/>
            <person name="Wu L."/>
            <person name="Ma J."/>
        </authorList>
    </citation>
    <scope>NUCLEOTIDE SEQUENCE [LARGE SCALE GENOMIC DNA]</scope>
    <source>
        <strain evidence="3">CGMCC 4.7682</strain>
    </source>
</reference>
<name>A0ABV7Q9E6_9PSEU</name>
<comment type="caution">
    <text evidence="2">The sequence shown here is derived from an EMBL/GenBank/DDBJ whole genome shotgun (WGS) entry which is preliminary data.</text>
</comment>